<feature type="domain" description="F-box" evidence="5">
    <location>
        <begin position="47"/>
        <end position="93"/>
    </location>
</feature>
<dbReference type="Pfam" id="PF12937">
    <property type="entry name" value="F-box-like"/>
    <property type="match status" value="1"/>
</dbReference>
<dbReference type="InterPro" id="IPR001810">
    <property type="entry name" value="F-box_dom"/>
</dbReference>
<evidence type="ECO:0000313" key="6">
    <source>
        <dbReference type="EMBL" id="RXW22078.1"/>
    </source>
</evidence>
<dbReference type="SMART" id="SM00320">
    <property type="entry name" value="WD40"/>
    <property type="match status" value="3"/>
</dbReference>
<organism evidence="6 7">
    <name type="scientific">Candolleomyces aberdarensis</name>
    <dbReference type="NCBI Taxonomy" id="2316362"/>
    <lineage>
        <taxon>Eukaryota</taxon>
        <taxon>Fungi</taxon>
        <taxon>Dikarya</taxon>
        <taxon>Basidiomycota</taxon>
        <taxon>Agaricomycotina</taxon>
        <taxon>Agaricomycetes</taxon>
        <taxon>Agaricomycetidae</taxon>
        <taxon>Agaricales</taxon>
        <taxon>Agaricineae</taxon>
        <taxon>Psathyrellaceae</taxon>
        <taxon>Candolleomyces</taxon>
    </lineage>
</organism>
<evidence type="ECO:0000256" key="2">
    <source>
        <dbReference type="ARBA" id="ARBA00022737"/>
    </source>
</evidence>
<sequence>MQTASNPPMEDAMSVQDREELALKLLASLPRSRLAILHQQITPLLQFDIVGSLPTEVALQVFGHLPYHTLLLCSLISKQWQKLANDQSLWKKLCDARGWAWRQPPRYQQANSSRDNLDQLDDEGIGESDEEYEDVYVESVEEAKVELTMMHAELDSGLMQLAMTSTSAGAASKWSARAKNRTRHSAPSAVPNKNANTDPPGRRRPDYKLLHQTHIRLRNRFLTSSYRVSPLQTKGSLNTGGHTSTIYCLQLYTDPETGKQVLFTGSRDRTVREWNLNTRMVERVIGGIHASSVLSICVHNGYLASAGSDRQLALWDLKAGRLVKALIEHEDSVLCVRFNDEYLVSCSKGA</sequence>
<dbReference type="Pfam" id="PF00400">
    <property type="entry name" value="WD40"/>
    <property type="match status" value="2"/>
</dbReference>
<dbReference type="SUPFAM" id="SSF81383">
    <property type="entry name" value="F-box domain"/>
    <property type="match status" value="1"/>
</dbReference>
<dbReference type="EMBL" id="SDEE01000085">
    <property type="protein sequence ID" value="RXW22078.1"/>
    <property type="molecule type" value="Genomic_DNA"/>
</dbReference>
<feature type="repeat" description="WD" evidence="3">
    <location>
        <begin position="239"/>
        <end position="284"/>
    </location>
</feature>
<dbReference type="InterPro" id="IPR015943">
    <property type="entry name" value="WD40/YVTN_repeat-like_dom_sf"/>
</dbReference>
<gene>
    <name evidence="6" type="ORF">EST38_g3785</name>
</gene>
<dbReference type="InterPro" id="IPR042627">
    <property type="entry name" value="FBXW2"/>
</dbReference>
<comment type="caution">
    <text evidence="6">The sequence shown here is derived from an EMBL/GenBank/DDBJ whole genome shotgun (WGS) entry which is preliminary data.</text>
</comment>
<evidence type="ECO:0000256" key="1">
    <source>
        <dbReference type="ARBA" id="ARBA00022574"/>
    </source>
</evidence>
<dbReference type="OrthoDB" id="19711at2759"/>
<dbReference type="SMART" id="SM00256">
    <property type="entry name" value="FBOX"/>
    <property type="match status" value="1"/>
</dbReference>
<protein>
    <recommendedName>
        <fullName evidence="5">F-box domain-containing protein</fullName>
    </recommendedName>
</protein>
<dbReference type="InterPro" id="IPR019775">
    <property type="entry name" value="WD40_repeat_CS"/>
</dbReference>
<dbReference type="STRING" id="2316362.A0A4V1Q4H2"/>
<keyword evidence="1 3" id="KW-0853">WD repeat</keyword>
<keyword evidence="7" id="KW-1185">Reference proteome</keyword>
<evidence type="ECO:0000256" key="3">
    <source>
        <dbReference type="PROSITE-ProRule" id="PRU00221"/>
    </source>
</evidence>
<dbReference type="PANTHER" id="PTHR44436">
    <property type="entry name" value="F-BOX/WD REPEAT-CONTAINING PROTEIN 2"/>
    <property type="match status" value="1"/>
</dbReference>
<dbReference type="Gene3D" id="1.20.1280.50">
    <property type="match status" value="1"/>
</dbReference>
<dbReference type="InterPro" id="IPR001680">
    <property type="entry name" value="WD40_rpt"/>
</dbReference>
<dbReference type="PANTHER" id="PTHR44436:SF1">
    <property type="entry name" value="F-BOX_WD REPEAT-CONTAINING PROTEIN 2"/>
    <property type="match status" value="1"/>
</dbReference>
<dbReference type="Gene3D" id="2.130.10.10">
    <property type="entry name" value="YVTN repeat-like/Quinoprotein amine dehydrogenase"/>
    <property type="match status" value="1"/>
</dbReference>
<keyword evidence="2" id="KW-0677">Repeat</keyword>
<proteinExistence type="predicted"/>
<dbReference type="InterPro" id="IPR036047">
    <property type="entry name" value="F-box-like_dom_sf"/>
</dbReference>
<dbReference type="SUPFAM" id="SSF50978">
    <property type="entry name" value="WD40 repeat-like"/>
    <property type="match status" value="1"/>
</dbReference>
<dbReference type="Proteomes" id="UP000290288">
    <property type="component" value="Unassembled WGS sequence"/>
</dbReference>
<dbReference type="PROSITE" id="PS00678">
    <property type="entry name" value="WD_REPEATS_1"/>
    <property type="match status" value="1"/>
</dbReference>
<reference evidence="6 7" key="1">
    <citation type="submission" date="2019-01" db="EMBL/GenBank/DDBJ databases">
        <title>Draft genome sequence of Psathyrella aberdarensis IHI B618.</title>
        <authorList>
            <person name="Buettner E."/>
            <person name="Kellner H."/>
        </authorList>
    </citation>
    <scope>NUCLEOTIDE SEQUENCE [LARGE SCALE GENOMIC DNA]</scope>
    <source>
        <strain evidence="6 7">IHI B618</strain>
    </source>
</reference>
<feature type="compositionally biased region" description="Acidic residues" evidence="4">
    <location>
        <begin position="118"/>
        <end position="131"/>
    </location>
</feature>
<feature type="region of interest" description="Disordered" evidence="4">
    <location>
        <begin position="105"/>
        <end position="131"/>
    </location>
</feature>
<dbReference type="AlphaFoldDB" id="A0A4V1Q4H2"/>
<evidence type="ECO:0000313" key="7">
    <source>
        <dbReference type="Proteomes" id="UP000290288"/>
    </source>
</evidence>
<feature type="region of interest" description="Disordered" evidence="4">
    <location>
        <begin position="172"/>
        <end position="206"/>
    </location>
</feature>
<dbReference type="PROSITE" id="PS50082">
    <property type="entry name" value="WD_REPEATS_2"/>
    <property type="match status" value="2"/>
</dbReference>
<feature type="repeat" description="WD" evidence="3">
    <location>
        <begin position="289"/>
        <end position="325"/>
    </location>
</feature>
<name>A0A4V1Q4H2_9AGAR</name>
<evidence type="ECO:0000256" key="4">
    <source>
        <dbReference type="SAM" id="MobiDB-lite"/>
    </source>
</evidence>
<accession>A0A4V1Q4H2</accession>
<dbReference type="InterPro" id="IPR036322">
    <property type="entry name" value="WD40_repeat_dom_sf"/>
</dbReference>
<evidence type="ECO:0000259" key="5">
    <source>
        <dbReference type="PROSITE" id="PS50181"/>
    </source>
</evidence>
<dbReference type="PROSITE" id="PS50181">
    <property type="entry name" value="FBOX"/>
    <property type="match status" value="1"/>
</dbReference>